<keyword evidence="4" id="KW-1185">Reference proteome</keyword>
<feature type="signal peptide" evidence="1">
    <location>
        <begin position="1"/>
        <end position="19"/>
    </location>
</feature>
<dbReference type="Pfam" id="PF14344">
    <property type="entry name" value="DUF4397"/>
    <property type="match status" value="1"/>
</dbReference>
<dbReference type="InterPro" id="IPR025510">
    <property type="entry name" value="DUF4397"/>
</dbReference>
<dbReference type="PROSITE" id="PS51257">
    <property type="entry name" value="PROKAR_LIPOPROTEIN"/>
    <property type="match status" value="1"/>
</dbReference>
<name>A0A1V9EWI9_9BACT</name>
<dbReference type="STRING" id="550983.A4R26_29970"/>
<reference evidence="4" key="1">
    <citation type="submission" date="2016-04" db="EMBL/GenBank/DDBJ databases">
        <authorList>
            <person name="Chen L."/>
            <person name="Zhuang W."/>
            <person name="Wang G."/>
        </authorList>
    </citation>
    <scope>NUCLEOTIDE SEQUENCE [LARGE SCALE GENOMIC DNA]</scope>
    <source>
        <strain evidence="4">208</strain>
    </source>
</reference>
<evidence type="ECO:0000313" key="4">
    <source>
        <dbReference type="Proteomes" id="UP000192276"/>
    </source>
</evidence>
<keyword evidence="1" id="KW-0732">Signal</keyword>
<feature type="domain" description="DUF4397" evidence="2">
    <location>
        <begin position="40"/>
        <end position="146"/>
    </location>
</feature>
<evidence type="ECO:0000313" key="3">
    <source>
        <dbReference type="EMBL" id="OQP50255.1"/>
    </source>
</evidence>
<gene>
    <name evidence="3" type="ORF">A4R26_29970</name>
</gene>
<feature type="chain" id="PRO_5013365827" description="DUF4397 domain-containing protein" evidence="1">
    <location>
        <begin position="20"/>
        <end position="246"/>
    </location>
</feature>
<protein>
    <recommendedName>
        <fullName evidence="2">DUF4397 domain-containing protein</fullName>
    </recommendedName>
</protein>
<evidence type="ECO:0000256" key="1">
    <source>
        <dbReference type="SAM" id="SignalP"/>
    </source>
</evidence>
<accession>A0A1V9EWI9</accession>
<dbReference type="EMBL" id="LWBP01000220">
    <property type="protein sequence ID" value="OQP50255.1"/>
    <property type="molecule type" value="Genomic_DNA"/>
</dbReference>
<dbReference type="AlphaFoldDB" id="A0A1V9EWI9"/>
<comment type="caution">
    <text evidence="3">The sequence shown here is derived from an EMBL/GenBank/DDBJ whole genome shotgun (WGS) entry which is preliminary data.</text>
</comment>
<organism evidence="3 4">
    <name type="scientific">Niastella populi</name>
    <dbReference type="NCBI Taxonomy" id="550983"/>
    <lineage>
        <taxon>Bacteria</taxon>
        <taxon>Pseudomonadati</taxon>
        <taxon>Bacteroidota</taxon>
        <taxon>Chitinophagia</taxon>
        <taxon>Chitinophagales</taxon>
        <taxon>Chitinophagaceae</taxon>
        <taxon>Niastella</taxon>
    </lineage>
</organism>
<evidence type="ECO:0000259" key="2">
    <source>
        <dbReference type="Pfam" id="PF14344"/>
    </source>
</evidence>
<proteinExistence type="predicted"/>
<sequence length="246" mass="26189">MRMMGLAIGGLLLTGVLFSACDKDDDDPVEIKASGLLAANLAPDLAAGMFLSGNNLTPGPLYYTNYTGGYLAIYSGNRTLSTFDYSNTANPVASGNFDFKDGQYYSAFVLGANDNYRNVIVQDNFDSLPGASGKAYIRYVNAIPDSSTAMISIADNGESMNSNAGFAAVSDFSEVNAGDVTISVKNGGNIDTDRTINLDERGAYTVLLLGMPGSTNADSVQIRYIYHGMLDEQTDKIETAQYKISS</sequence>
<dbReference type="Proteomes" id="UP000192276">
    <property type="component" value="Unassembled WGS sequence"/>
</dbReference>